<feature type="compositionally biased region" description="Pro residues" evidence="1">
    <location>
        <begin position="164"/>
        <end position="173"/>
    </location>
</feature>
<keyword evidence="2" id="KW-0472">Membrane</keyword>
<reference evidence="3 4" key="1">
    <citation type="submission" date="2023-02" db="EMBL/GenBank/DDBJ databases">
        <title>Microbacterium betulae sp. nov., isolated from birch wood.</title>
        <authorList>
            <person name="Pasciak M."/>
            <person name="Pawlik K.J."/>
            <person name="Martynowski D."/>
            <person name="Laczmanski L."/>
            <person name="Ciekot J."/>
            <person name="Szponar B."/>
            <person name="Wojcik-Fatla A."/>
            <person name="Mackiewicz B."/>
            <person name="Farian E."/>
            <person name="Cholewa G."/>
            <person name="Cholewa A."/>
            <person name="Dutkiewicz J."/>
        </authorList>
    </citation>
    <scope>NUCLEOTIDE SEQUENCE [LARGE SCALE GENOMIC DNA]</scope>
    <source>
        <strain evidence="3 4">AB</strain>
    </source>
</reference>
<proteinExistence type="predicted"/>
<keyword evidence="2" id="KW-1133">Transmembrane helix</keyword>
<evidence type="ECO:0000313" key="3">
    <source>
        <dbReference type="EMBL" id="WOF22087.1"/>
    </source>
</evidence>
<name>A0AA97FID9_9MICO</name>
<evidence type="ECO:0000313" key="4">
    <source>
        <dbReference type="Proteomes" id="UP001305498"/>
    </source>
</evidence>
<feature type="transmembrane region" description="Helical" evidence="2">
    <location>
        <begin position="113"/>
        <end position="138"/>
    </location>
</feature>
<keyword evidence="4" id="KW-1185">Reference proteome</keyword>
<keyword evidence="2" id="KW-0812">Transmembrane</keyword>
<gene>
    <name evidence="3" type="ORF">N8K70_11940</name>
</gene>
<dbReference type="Proteomes" id="UP001305498">
    <property type="component" value="Chromosome"/>
</dbReference>
<dbReference type="AlphaFoldDB" id="A0AA97FID9"/>
<protein>
    <submittedName>
        <fullName evidence="3">Uncharacterized protein</fullName>
    </submittedName>
</protein>
<feature type="compositionally biased region" description="Low complexity" evidence="1">
    <location>
        <begin position="174"/>
        <end position="183"/>
    </location>
</feature>
<sequence length="201" mass="19765">MTARQLRALRGAAASGTATVLAAVSHTLGGGAAPAPLLVLAMAALLTPPAVVLMGRRTSLPRLVATVLTSQAAFHLTFVALGAPVSRPASSPPSAHVHDLAAPSALGSSSSAAVLAGQAGAAMMAAHAVSALATIVLLRRGEHALRAIASWAVAVARRAADPAPVLPSAPPSLPAAAPASRASRLCHDARLQRGPPVSAAS</sequence>
<feature type="region of interest" description="Disordered" evidence="1">
    <location>
        <begin position="164"/>
        <end position="201"/>
    </location>
</feature>
<dbReference type="KEGG" id="mbet:N8K70_11940"/>
<organism evidence="3 4">
    <name type="scientific">Microbacterium betulae</name>
    <dbReference type="NCBI Taxonomy" id="2981139"/>
    <lineage>
        <taxon>Bacteria</taxon>
        <taxon>Bacillati</taxon>
        <taxon>Actinomycetota</taxon>
        <taxon>Actinomycetes</taxon>
        <taxon>Micrococcales</taxon>
        <taxon>Microbacteriaceae</taxon>
        <taxon>Microbacterium</taxon>
    </lineage>
</organism>
<accession>A0AA97FID9</accession>
<dbReference type="RefSeq" id="WP_317138563.1">
    <property type="nucleotide sequence ID" value="NZ_CP118157.1"/>
</dbReference>
<feature type="transmembrane region" description="Helical" evidence="2">
    <location>
        <begin position="37"/>
        <end position="56"/>
    </location>
</feature>
<evidence type="ECO:0000256" key="1">
    <source>
        <dbReference type="SAM" id="MobiDB-lite"/>
    </source>
</evidence>
<evidence type="ECO:0000256" key="2">
    <source>
        <dbReference type="SAM" id="Phobius"/>
    </source>
</evidence>
<dbReference type="EMBL" id="CP118157">
    <property type="protein sequence ID" value="WOF22087.1"/>
    <property type="molecule type" value="Genomic_DNA"/>
</dbReference>
<feature type="transmembrane region" description="Helical" evidence="2">
    <location>
        <begin position="63"/>
        <end position="83"/>
    </location>
</feature>